<organism evidence="9 10">
    <name type="scientific">Solanum tuberosum</name>
    <name type="common">Potato</name>
    <dbReference type="NCBI Taxonomy" id="4113"/>
    <lineage>
        <taxon>Eukaryota</taxon>
        <taxon>Viridiplantae</taxon>
        <taxon>Streptophyta</taxon>
        <taxon>Embryophyta</taxon>
        <taxon>Tracheophyta</taxon>
        <taxon>Spermatophyta</taxon>
        <taxon>Magnoliopsida</taxon>
        <taxon>eudicotyledons</taxon>
        <taxon>Gunneridae</taxon>
        <taxon>Pentapetalae</taxon>
        <taxon>asterids</taxon>
        <taxon>lamiids</taxon>
        <taxon>Solanales</taxon>
        <taxon>Solanaceae</taxon>
        <taxon>Solanoideae</taxon>
        <taxon>Solaneae</taxon>
        <taxon>Solanum</taxon>
    </lineage>
</organism>
<dbReference type="AlphaFoldDB" id="M1AWI0"/>
<dbReference type="PaxDb" id="4113-PGSC0003DMT400031923"/>
<keyword evidence="7" id="KW-0472">Membrane</keyword>
<keyword evidence="6" id="KW-0406">Ion transport</keyword>
<evidence type="ECO:0000313" key="10">
    <source>
        <dbReference type="Proteomes" id="UP000011115"/>
    </source>
</evidence>
<dbReference type="InParanoid" id="M1AWI0"/>
<dbReference type="Gramene" id="PGSC0003DMT400031923">
    <property type="protein sequence ID" value="PGSC0003DMT400031923"/>
    <property type="gene ID" value="PGSC0003DMG400012247"/>
</dbReference>
<proteinExistence type="inferred from homology"/>
<dbReference type="Pfam" id="PF11744">
    <property type="entry name" value="ALMT"/>
    <property type="match status" value="1"/>
</dbReference>
<sequence>MRKSSRMDMLIQEKSNAIQELETLMEQLSGLLIIQPKNVKDDQEKPVIRTSSTNVIPLIEIIPTATFASLVIEIATRIEGVVDVVEELSKLAKFKLEDADMMIKQNKPVIKNIIN</sequence>
<evidence type="ECO:0000256" key="5">
    <source>
        <dbReference type="ARBA" id="ARBA00022989"/>
    </source>
</evidence>
<dbReference type="EnsemblPlants" id="PGSC0003DMT400031923">
    <property type="protein sequence ID" value="PGSC0003DMT400031923"/>
    <property type="gene ID" value="PGSC0003DMG400012247"/>
</dbReference>
<keyword evidence="10" id="KW-1185">Reference proteome</keyword>
<dbReference type="PANTHER" id="PTHR31086">
    <property type="entry name" value="ALUMINUM-ACTIVATED MALATE TRANSPORTER 10"/>
    <property type="match status" value="1"/>
</dbReference>
<evidence type="ECO:0000256" key="3">
    <source>
        <dbReference type="ARBA" id="ARBA00022448"/>
    </source>
</evidence>
<evidence type="ECO:0000256" key="2">
    <source>
        <dbReference type="ARBA" id="ARBA00007079"/>
    </source>
</evidence>
<keyword evidence="5" id="KW-1133">Transmembrane helix</keyword>
<protein>
    <submittedName>
        <fullName evidence="9">Uncharacterized protein</fullName>
    </submittedName>
</protein>
<dbReference type="STRING" id="4113.M1AWI0"/>
<dbReference type="OMA" id="DADMMIK"/>
<evidence type="ECO:0000256" key="7">
    <source>
        <dbReference type="ARBA" id="ARBA00023136"/>
    </source>
</evidence>
<comment type="similarity">
    <text evidence="2">Belongs to the aromatic acid exporter (TC 2.A.85) family.</text>
</comment>
<name>M1AWI0_SOLTU</name>
<evidence type="ECO:0000256" key="6">
    <source>
        <dbReference type="ARBA" id="ARBA00023065"/>
    </source>
</evidence>
<evidence type="ECO:0000256" key="4">
    <source>
        <dbReference type="ARBA" id="ARBA00022692"/>
    </source>
</evidence>
<reference evidence="10" key="1">
    <citation type="journal article" date="2011" name="Nature">
        <title>Genome sequence and analysis of the tuber crop potato.</title>
        <authorList>
            <consortium name="The Potato Genome Sequencing Consortium"/>
        </authorList>
    </citation>
    <scope>NUCLEOTIDE SEQUENCE [LARGE SCALE GENOMIC DNA]</scope>
    <source>
        <strain evidence="10">cv. DM1-3 516 R44</strain>
    </source>
</reference>
<evidence type="ECO:0000313" key="9">
    <source>
        <dbReference type="EnsemblPlants" id="PGSC0003DMT400031923"/>
    </source>
</evidence>
<accession>M1AWI0</accession>
<dbReference type="GO" id="GO:0034220">
    <property type="term" value="P:monoatomic ion transmembrane transport"/>
    <property type="evidence" value="ECO:0007669"/>
    <property type="project" value="UniProtKB-KW"/>
</dbReference>
<dbReference type="Proteomes" id="UP000011115">
    <property type="component" value="Unassembled WGS sequence"/>
</dbReference>
<dbReference type="GO" id="GO:0015743">
    <property type="term" value="P:malate transport"/>
    <property type="evidence" value="ECO:0007669"/>
    <property type="project" value="InterPro"/>
</dbReference>
<comment type="subcellular location">
    <subcellularLocation>
        <location evidence="1">Membrane</location>
        <topology evidence="1">Multi-pass membrane protein</topology>
    </subcellularLocation>
</comment>
<dbReference type="GO" id="GO:0016020">
    <property type="term" value="C:membrane"/>
    <property type="evidence" value="ECO:0007669"/>
    <property type="project" value="UniProtKB-SubCell"/>
</dbReference>
<keyword evidence="4" id="KW-0812">Transmembrane</keyword>
<evidence type="ECO:0000256" key="1">
    <source>
        <dbReference type="ARBA" id="ARBA00004141"/>
    </source>
</evidence>
<dbReference type="eggNOG" id="KOG4711">
    <property type="taxonomic scope" value="Eukaryota"/>
</dbReference>
<keyword evidence="3" id="KW-0813">Transport</keyword>
<dbReference type="HOGENOM" id="CLU_2113299_0_0_1"/>
<dbReference type="InterPro" id="IPR020966">
    <property type="entry name" value="ALMT"/>
</dbReference>
<keyword evidence="8" id="KW-0407">Ion channel</keyword>
<evidence type="ECO:0000256" key="8">
    <source>
        <dbReference type="ARBA" id="ARBA00023303"/>
    </source>
</evidence>
<reference evidence="9" key="2">
    <citation type="submission" date="2015-06" db="UniProtKB">
        <authorList>
            <consortium name="EnsemblPlants"/>
        </authorList>
    </citation>
    <scope>IDENTIFICATION</scope>
    <source>
        <strain evidence="9">DM1-3 516 R44</strain>
    </source>
</reference>